<keyword evidence="3" id="KW-0539">Nucleus</keyword>
<dbReference type="GO" id="GO:0005634">
    <property type="term" value="C:nucleus"/>
    <property type="evidence" value="ECO:0007669"/>
    <property type="project" value="UniProtKB-SubCell"/>
</dbReference>
<reference evidence="5" key="2">
    <citation type="submission" date="2021-01" db="EMBL/GenBank/DDBJ databases">
        <authorList>
            <person name="Schikora-Tamarit M.A."/>
        </authorList>
    </citation>
    <scope>NUCLEOTIDE SEQUENCE</scope>
    <source>
        <strain evidence="5">CBS6341</strain>
    </source>
</reference>
<feature type="compositionally biased region" description="Polar residues" evidence="4">
    <location>
        <begin position="1726"/>
        <end position="1735"/>
    </location>
</feature>
<proteinExistence type="inferred from homology"/>
<dbReference type="PANTHER" id="PTHR15502:SF7">
    <property type="entry name" value="CALCINEURIN-BINDING PROTEIN CABIN-1"/>
    <property type="match status" value="1"/>
</dbReference>
<gene>
    <name evidence="5" type="ORF">WICMUC_003855</name>
</gene>
<dbReference type="InterPro" id="IPR033053">
    <property type="entry name" value="Hir3/CABIN1"/>
</dbReference>
<organism evidence="5 6">
    <name type="scientific">Wickerhamomyces mucosus</name>
    <dbReference type="NCBI Taxonomy" id="1378264"/>
    <lineage>
        <taxon>Eukaryota</taxon>
        <taxon>Fungi</taxon>
        <taxon>Dikarya</taxon>
        <taxon>Ascomycota</taxon>
        <taxon>Saccharomycotina</taxon>
        <taxon>Saccharomycetes</taxon>
        <taxon>Phaffomycetales</taxon>
        <taxon>Wickerhamomycetaceae</taxon>
        <taxon>Wickerhamomyces</taxon>
    </lineage>
</organism>
<dbReference type="PANTHER" id="PTHR15502">
    <property type="entry name" value="CALCINEURIN-BINDING PROTEIN CABIN 1-RELATED"/>
    <property type="match status" value="1"/>
</dbReference>
<protein>
    <recommendedName>
        <fullName evidence="7">Histone transcription regulator 3 homolog</fullName>
    </recommendedName>
</protein>
<evidence type="ECO:0000313" key="5">
    <source>
        <dbReference type="EMBL" id="KAH3673171.1"/>
    </source>
</evidence>
<dbReference type="OrthoDB" id="77564at2759"/>
<sequence length="1735" mass="200616">MSSFAAVNLTAEDIAFDAEEHTRELQIEEAFKIYQTALKLQKDFKFKEANALYKELFKIDVITNIDLKSPTIKTLKYLAFRNRGLLKFDELKSSINILNPEESYNLLSKTIEDLIISIQYNDGDTIIINLLLAIFQKFNNLKLSRYIIEYELTKDESNEYFIHSLIQNQSPEYLIFKNYQREVLTQIHEYEQQFDQFQNQLKIKLPDLSFLTPLKDYVIKRREDLENSWTKIISLDSITWKSIASNLMTVLQRNRLRIAKFKDTYNLKDFPIFQLKFKIPQDDDLQFIESKIPNSSIEIDLDKEKFLANNQNHQIIDKISAKNESIEIEDGIDKISEIIKPLDSNKRSNSSDDQPQRSSKRLRAEQETNIQPIFEIPEIDGLILHINNYLQKIGKHIDSSLQIEISSNIDGNYSKDLYFCLQNWTLRLTDILFQPLNKKSEIDIDEIFASGGFDNENSNISSNLGDKFLLEFIEKVNSSSMHFHEVRLLFIETLFIRTDKGCLILDEVMDKELYSMVEIISFTLDNHFYNEAVESKELSSERASIYITFFEISINALIEMRAKLKNREIQLKHLSDFKTTQRMLEIIVLKWRKVLEGKVVNKIAKDLTFRYRWALLLLLQSEDGFDVIQFKTQLEEFYQDFQSYGSKITLVNYSSIPTITLSTIKNQNDKLNIISAFENALNSQKNTDATAQLLEFLLLYPDKPNPSPQEQSMSIFIIKSPLKLKLQLWKILLNIYVEKSELDKYVYALTKVLPILSSQITSDSYLRQSHSQRQITLITTISYYGEYLDGISNLLKSHHWELQTGNDKLLDELVSIMPIFVTYCLFERKNPPSTGSFRRTSKSYQKIREILVNLLSTFFVLYFKRLTVDDRLEITCDFVSIIHQEIGFLNFCDVASENFLKMAHHFLNMADSQSFEPDILQLMNCRYHISISGENFSPSDHKTLGAELNEDSSVQISLYLFDILKKKKNFLTALPKPDIKSGLDTLYKAVGSPDYENGPTQKNTFILKNYLETSYIDVSLSRDALLGELQLPFRHPYNDAMNNLVRKDLYFYQGVVNLSIYNSRRKLAQAKASDLEFIIEMFQNDLICGSNRVESWIFLGQTFALSAEDDLIWTSDKLNSQEKKLATASTQKKSLLCYFMALSVYLSSPTTIESTVFNPFISAFVRDIYQYLMKPMDGLCYLDKGEFSILTEKGLVVRSESKISDRKYNFILKVALKLAKLGVSLSPDDWTIHYYYAKILNKLGYAPLSVLNKSLKSCSIYHNGIEPHYQFCSFLYKFVRDGKIDQETGLKYILENVPSNSIFKDLKQENEYQDPFISYISSALKKLIYLDKKKWFHRPRFRLAKIRFDLGQYEASFEAIEPIIIVKNSNRNLVSIWKPETEPPGKHFSYNFEYIMFYLDLADRLCDLQSLIIFTKKLRRYGASMVNLYDAWDKGCTVTCGLIKDVIGAERGYSDIEVPKLVYSEFVDYSQKLLQRNLKSRIDNDDEIQLLVLLYEVTELRRMNNGFGPTSLVDDTLNSIYLKIYLEEVLGHPDLYPTTDPNSYTTNAYGLITNTPHGTPVSASTKLRVARKEISAAATLYAKTFESNIKDIKVSDDTTIEIPPFVHELHLKNLIREQERQSTPDLNNHLEQGGTPSTPIINYQSPQTPNRSFRYQVDTPSNIDPNGIMSDATITPSSNKNRTSPDARAETPTQPIPFKVSRSPQASNDKNNDTEVEDAEVFLTPLATTPKSNYE</sequence>
<comment type="subcellular location">
    <subcellularLocation>
        <location evidence="1">Nucleus</location>
    </subcellularLocation>
</comment>
<evidence type="ECO:0000256" key="3">
    <source>
        <dbReference type="ARBA" id="ARBA00023242"/>
    </source>
</evidence>
<name>A0A9P8TBM9_9ASCO</name>
<dbReference type="GO" id="GO:0031491">
    <property type="term" value="F:nucleosome binding"/>
    <property type="evidence" value="ECO:0007669"/>
    <property type="project" value="TreeGrafter"/>
</dbReference>
<evidence type="ECO:0008006" key="7">
    <source>
        <dbReference type="Google" id="ProtNLM"/>
    </source>
</evidence>
<evidence type="ECO:0000256" key="2">
    <source>
        <dbReference type="ARBA" id="ARBA00007335"/>
    </source>
</evidence>
<dbReference type="EMBL" id="JAEUBF010001041">
    <property type="protein sequence ID" value="KAH3673171.1"/>
    <property type="molecule type" value="Genomic_DNA"/>
</dbReference>
<accession>A0A9P8TBM9</accession>
<feature type="region of interest" description="Disordered" evidence="4">
    <location>
        <begin position="343"/>
        <end position="364"/>
    </location>
</feature>
<evidence type="ECO:0000256" key="4">
    <source>
        <dbReference type="SAM" id="MobiDB-lite"/>
    </source>
</evidence>
<dbReference type="GO" id="GO:0000417">
    <property type="term" value="C:HIR complex"/>
    <property type="evidence" value="ECO:0007669"/>
    <property type="project" value="TreeGrafter"/>
</dbReference>
<dbReference type="GO" id="GO:0006325">
    <property type="term" value="P:chromatin organization"/>
    <property type="evidence" value="ECO:0007669"/>
    <property type="project" value="InterPro"/>
</dbReference>
<evidence type="ECO:0000313" key="6">
    <source>
        <dbReference type="Proteomes" id="UP000769528"/>
    </source>
</evidence>
<keyword evidence="6" id="KW-1185">Reference proteome</keyword>
<feature type="compositionally biased region" description="Polar residues" evidence="4">
    <location>
        <begin position="1625"/>
        <end position="1664"/>
    </location>
</feature>
<reference evidence="5" key="1">
    <citation type="journal article" date="2021" name="Open Biol.">
        <title>Shared evolutionary footprints suggest mitochondrial oxidative damage underlies multiple complex I losses in fungi.</title>
        <authorList>
            <person name="Schikora-Tamarit M.A."/>
            <person name="Marcet-Houben M."/>
            <person name="Nosek J."/>
            <person name="Gabaldon T."/>
        </authorList>
    </citation>
    <scope>NUCLEOTIDE SEQUENCE</scope>
    <source>
        <strain evidence="5">CBS6341</strain>
    </source>
</reference>
<feature type="region of interest" description="Disordered" evidence="4">
    <location>
        <begin position="1625"/>
        <end position="1735"/>
    </location>
</feature>
<comment type="caution">
    <text evidence="5">The sequence shown here is derived from an EMBL/GenBank/DDBJ whole genome shotgun (WGS) entry which is preliminary data.</text>
</comment>
<feature type="compositionally biased region" description="Polar residues" evidence="4">
    <location>
        <begin position="1672"/>
        <end position="1682"/>
    </location>
</feature>
<evidence type="ECO:0000256" key="1">
    <source>
        <dbReference type="ARBA" id="ARBA00004123"/>
    </source>
</evidence>
<dbReference type="Proteomes" id="UP000769528">
    <property type="component" value="Unassembled WGS sequence"/>
</dbReference>
<comment type="similarity">
    <text evidence="2">Belongs to the HIR3 family.</text>
</comment>